<dbReference type="Proteomes" id="UP000228767">
    <property type="component" value="Unassembled WGS sequence"/>
</dbReference>
<keyword evidence="1" id="KW-0812">Transmembrane</keyword>
<evidence type="ECO:0000313" key="2">
    <source>
        <dbReference type="EMBL" id="PIR45059.1"/>
    </source>
</evidence>
<organism evidence="2 3">
    <name type="scientific">Candidatus Vogelbacteria bacterium CG10_big_fil_rev_8_21_14_0_10_51_16</name>
    <dbReference type="NCBI Taxonomy" id="1975045"/>
    <lineage>
        <taxon>Bacteria</taxon>
        <taxon>Candidatus Vogeliibacteriota</taxon>
    </lineage>
</organism>
<dbReference type="EMBL" id="PCYI01000007">
    <property type="protein sequence ID" value="PIR45059.1"/>
    <property type="molecule type" value="Genomic_DNA"/>
</dbReference>
<evidence type="ECO:0000313" key="3">
    <source>
        <dbReference type="Proteomes" id="UP000228767"/>
    </source>
</evidence>
<feature type="transmembrane region" description="Helical" evidence="1">
    <location>
        <begin position="38"/>
        <end position="57"/>
    </location>
</feature>
<keyword evidence="1" id="KW-0472">Membrane</keyword>
<reference evidence="2 3" key="1">
    <citation type="submission" date="2017-09" db="EMBL/GenBank/DDBJ databases">
        <title>Depth-based differentiation of microbial function through sediment-hosted aquifers and enrichment of novel symbionts in the deep terrestrial subsurface.</title>
        <authorList>
            <person name="Probst A.J."/>
            <person name="Ladd B."/>
            <person name="Jarett J.K."/>
            <person name="Geller-Mcgrath D.E."/>
            <person name="Sieber C.M."/>
            <person name="Emerson J.B."/>
            <person name="Anantharaman K."/>
            <person name="Thomas B.C."/>
            <person name="Malmstrom R."/>
            <person name="Stieglmeier M."/>
            <person name="Klingl A."/>
            <person name="Woyke T."/>
            <person name="Ryan C.M."/>
            <person name="Banfield J.F."/>
        </authorList>
    </citation>
    <scope>NUCLEOTIDE SEQUENCE [LARGE SCALE GENOMIC DNA]</scope>
    <source>
        <strain evidence="2">CG10_big_fil_rev_8_21_14_0_10_51_16</strain>
    </source>
</reference>
<protein>
    <submittedName>
        <fullName evidence="2">Uncharacterized protein</fullName>
    </submittedName>
</protein>
<name>A0A2H0REU5_9BACT</name>
<feature type="transmembrane region" description="Helical" evidence="1">
    <location>
        <begin position="66"/>
        <end position="86"/>
    </location>
</feature>
<sequence length="87" mass="10061">MYKSFLLGFAPLFLVAMTFPTLLPYSWGAEVEAPSQFAFSLFFIVLLAQFFYGLILCRREYRKGSLFFLGLFLAPVVRIAILIFFWA</sequence>
<evidence type="ECO:0000256" key="1">
    <source>
        <dbReference type="SAM" id="Phobius"/>
    </source>
</evidence>
<gene>
    <name evidence="2" type="ORF">COV10_01420</name>
</gene>
<comment type="caution">
    <text evidence="2">The sequence shown here is derived from an EMBL/GenBank/DDBJ whole genome shotgun (WGS) entry which is preliminary data.</text>
</comment>
<dbReference type="AlphaFoldDB" id="A0A2H0REU5"/>
<proteinExistence type="predicted"/>
<accession>A0A2H0REU5</accession>
<keyword evidence="1" id="KW-1133">Transmembrane helix</keyword>